<dbReference type="GO" id="GO:0005769">
    <property type="term" value="C:early endosome"/>
    <property type="evidence" value="ECO:0007669"/>
    <property type="project" value="TreeGrafter"/>
</dbReference>
<dbReference type="InParanoid" id="A0A6J0BFH8"/>
<dbReference type="PANTHER" id="PTHR31259:SF3">
    <property type="entry name" value="ENDOSOME-ASSOCIATED-TRAFFICKING REGULATOR 1"/>
    <property type="match status" value="1"/>
</dbReference>
<dbReference type="OrthoDB" id="6499155at2759"/>
<dbReference type="GO" id="GO:0055037">
    <property type="term" value="C:recycling endosome"/>
    <property type="evidence" value="ECO:0007669"/>
    <property type="project" value="TreeGrafter"/>
</dbReference>
<dbReference type="GO" id="GO:0032465">
    <property type="term" value="P:regulation of cytokinesis"/>
    <property type="evidence" value="ECO:0007669"/>
    <property type="project" value="TreeGrafter"/>
</dbReference>
<dbReference type="GO" id="GO:0005813">
    <property type="term" value="C:centrosome"/>
    <property type="evidence" value="ECO:0007669"/>
    <property type="project" value="TreeGrafter"/>
</dbReference>
<accession>A0A6J0BFH8</accession>
<feature type="compositionally biased region" description="Low complexity" evidence="5">
    <location>
        <begin position="15"/>
        <end position="30"/>
    </location>
</feature>
<gene>
    <name evidence="7" type="primary">LOC107219793</name>
</gene>
<protein>
    <recommendedName>
        <fullName evidence="2">Endosome-associated-trafficking regulator 1</fullName>
    </recommendedName>
</protein>
<dbReference type="KEGG" id="nlo:107219793"/>
<feature type="compositionally biased region" description="Basic and acidic residues" evidence="5">
    <location>
        <begin position="1"/>
        <end position="14"/>
    </location>
</feature>
<keyword evidence="6" id="KW-1185">Reference proteome</keyword>
<dbReference type="RefSeq" id="XP_015513614.2">
    <property type="nucleotide sequence ID" value="XM_015658128.2"/>
</dbReference>
<reference evidence="7" key="1">
    <citation type="submission" date="2025-08" db="UniProtKB">
        <authorList>
            <consortium name="RefSeq"/>
        </authorList>
    </citation>
    <scope>IDENTIFICATION</scope>
    <source>
        <tissue evidence="7">Thorax and Abdomen</tissue>
    </source>
</reference>
<organism evidence="7">
    <name type="scientific">Neodiprion lecontei</name>
    <name type="common">Redheaded pine sawfly</name>
    <dbReference type="NCBI Taxonomy" id="441921"/>
    <lineage>
        <taxon>Eukaryota</taxon>
        <taxon>Metazoa</taxon>
        <taxon>Ecdysozoa</taxon>
        <taxon>Arthropoda</taxon>
        <taxon>Hexapoda</taxon>
        <taxon>Insecta</taxon>
        <taxon>Pterygota</taxon>
        <taxon>Neoptera</taxon>
        <taxon>Endopterygota</taxon>
        <taxon>Hymenoptera</taxon>
        <taxon>Tenthredinoidea</taxon>
        <taxon>Diprionidae</taxon>
        <taxon>Diprioninae</taxon>
        <taxon>Neodiprion</taxon>
    </lineage>
</organism>
<comment type="similarity">
    <text evidence="1">Belongs to the ENTR1 family.</text>
</comment>
<feature type="compositionally biased region" description="Basic and acidic residues" evidence="5">
    <location>
        <begin position="197"/>
        <end position="209"/>
    </location>
</feature>
<feature type="region of interest" description="Disordered" evidence="5">
    <location>
        <begin position="1"/>
        <end position="73"/>
    </location>
</feature>
<evidence type="ECO:0000313" key="7">
    <source>
        <dbReference type="RefSeq" id="XP_015513614.2"/>
    </source>
</evidence>
<name>A0A6J0BFH8_NEOLC</name>
<sequence>MAEGRAEGNDKEDSSQGFSSFRSQRKMSSSSEDENIPIPKRPGPDLGIGGQPLQSEKEKTGASHSTASDLPRKKENPFSFKYFLKSDLHTNHQHTGARPKVYLPSSAKAEAVCSNNEAGVYPRNPVELPDFVQDHLVIEQCYLNHDANVQPSLEIDNLPDFALNSMEQRSKKQWNDPKKRQLENLGDLSLDLTISLEKGERGDREERGQPELPVPNAARPRALNLPNLERRNVDPTTWSGPVGFPFDLQLPLVEANVGNTNGALRNSSQTSETEVAKSLPDFLSDGPIHNRTSLPVENCHSPGSPEQINQRLILENERLRREQEIMQRQLGEQSRRIQSLESELISRGSIDHEEMAVLEKTIEQVEDNLKRSTRRAVNAESAVTSLKQDIKVLRAEMRTLRLENEELRLRMETGCGGSDVSNRGMRRIADDLKTAASTAEFSLRQLISGVDNLRLLASTIENMDRIHDSSSDIFPDIEDDNAIGPAL</sequence>
<evidence type="ECO:0000313" key="6">
    <source>
        <dbReference type="Proteomes" id="UP000829291"/>
    </source>
</evidence>
<dbReference type="GO" id="GO:0036064">
    <property type="term" value="C:ciliary basal body"/>
    <property type="evidence" value="ECO:0007669"/>
    <property type="project" value="TreeGrafter"/>
</dbReference>
<evidence type="ECO:0000256" key="2">
    <source>
        <dbReference type="ARBA" id="ARBA00016007"/>
    </source>
</evidence>
<proteinExistence type="inferred from homology"/>
<feature type="coiled-coil region" evidence="4">
    <location>
        <begin position="309"/>
        <end position="410"/>
    </location>
</feature>
<evidence type="ECO:0000256" key="5">
    <source>
        <dbReference type="SAM" id="MobiDB-lite"/>
    </source>
</evidence>
<dbReference type="AlphaFoldDB" id="A0A6J0BFH8"/>
<dbReference type="Proteomes" id="UP000829291">
    <property type="component" value="Chromosome 2"/>
</dbReference>
<dbReference type="GeneID" id="107219793"/>
<feature type="region of interest" description="Disordered" evidence="5">
    <location>
        <begin position="196"/>
        <end position="218"/>
    </location>
</feature>
<evidence type="ECO:0000256" key="3">
    <source>
        <dbReference type="ARBA" id="ARBA00023054"/>
    </source>
</evidence>
<dbReference type="InterPro" id="IPR026757">
    <property type="entry name" value="ENTR1"/>
</dbReference>
<dbReference type="GO" id="GO:0030496">
    <property type="term" value="C:midbody"/>
    <property type="evidence" value="ECO:0007669"/>
    <property type="project" value="TreeGrafter"/>
</dbReference>
<evidence type="ECO:0000256" key="4">
    <source>
        <dbReference type="SAM" id="Coils"/>
    </source>
</evidence>
<evidence type="ECO:0000256" key="1">
    <source>
        <dbReference type="ARBA" id="ARBA00007791"/>
    </source>
</evidence>
<dbReference type="GO" id="GO:0045724">
    <property type="term" value="P:positive regulation of cilium assembly"/>
    <property type="evidence" value="ECO:0007669"/>
    <property type="project" value="TreeGrafter"/>
</dbReference>
<dbReference type="GO" id="GO:1903566">
    <property type="term" value="P:positive regulation of protein localization to cilium"/>
    <property type="evidence" value="ECO:0007669"/>
    <property type="project" value="TreeGrafter"/>
</dbReference>
<dbReference type="PANTHER" id="PTHR31259">
    <property type="entry name" value="ENDOSOME-ASSOCIATED TRAFFICKING REGULATOR 1"/>
    <property type="match status" value="1"/>
</dbReference>
<keyword evidence="3 4" id="KW-0175">Coiled coil</keyword>